<accession>A0ABR7L4E9</accession>
<organism evidence="7 8">
    <name type="scientific">Actinokineospora xionganensis</name>
    <dbReference type="NCBI Taxonomy" id="2684470"/>
    <lineage>
        <taxon>Bacteria</taxon>
        <taxon>Bacillati</taxon>
        <taxon>Actinomycetota</taxon>
        <taxon>Actinomycetes</taxon>
        <taxon>Pseudonocardiales</taxon>
        <taxon>Pseudonocardiaceae</taxon>
        <taxon>Actinokineospora</taxon>
    </lineage>
</organism>
<gene>
    <name evidence="7" type="ORF">GPZ80_09730</name>
</gene>
<comment type="caution">
    <text evidence="7">The sequence shown here is derived from an EMBL/GenBank/DDBJ whole genome shotgun (WGS) entry which is preliminary data.</text>
</comment>
<keyword evidence="8" id="KW-1185">Reference proteome</keyword>
<dbReference type="RefSeq" id="WP_187219962.1">
    <property type="nucleotide sequence ID" value="NZ_JABVED010000004.1"/>
</dbReference>
<dbReference type="Pfam" id="PF08386">
    <property type="entry name" value="Abhydrolase_4"/>
    <property type="match status" value="1"/>
</dbReference>
<evidence type="ECO:0000256" key="4">
    <source>
        <dbReference type="SAM" id="SignalP"/>
    </source>
</evidence>
<dbReference type="PANTHER" id="PTHR43248">
    <property type="entry name" value="2-SUCCINYL-6-HYDROXY-2,4-CYCLOHEXADIENE-1-CARBOXYLATE SYNTHASE"/>
    <property type="match status" value="1"/>
</dbReference>
<feature type="domain" description="Peptidase S33 tripeptidyl aminopeptidase-like C-terminal" evidence="6">
    <location>
        <begin position="399"/>
        <end position="492"/>
    </location>
</feature>
<dbReference type="InterPro" id="IPR013595">
    <property type="entry name" value="Pept_S33_TAP-like_C"/>
</dbReference>
<feature type="domain" description="AB hydrolase-1" evidence="5">
    <location>
        <begin position="108"/>
        <end position="274"/>
    </location>
</feature>
<name>A0ABR7L4E9_9PSEU</name>
<evidence type="ECO:0000259" key="6">
    <source>
        <dbReference type="Pfam" id="PF08386"/>
    </source>
</evidence>
<dbReference type="Proteomes" id="UP000734823">
    <property type="component" value="Unassembled WGS sequence"/>
</dbReference>
<keyword evidence="2 4" id="KW-0732">Signal</keyword>
<comment type="similarity">
    <text evidence="1">Belongs to the peptidase S33 family.</text>
</comment>
<keyword evidence="3 7" id="KW-0378">Hydrolase</keyword>
<evidence type="ECO:0000313" key="8">
    <source>
        <dbReference type="Proteomes" id="UP000734823"/>
    </source>
</evidence>
<evidence type="ECO:0000256" key="3">
    <source>
        <dbReference type="ARBA" id="ARBA00022801"/>
    </source>
</evidence>
<evidence type="ECO:0000256" key="1">
    <source>
        <dbReference type="ARBA" id="ARBA00010088"/>
    </source>
</evidence>
<dbReference type="InterPro" id="IPR000073">
    <property type="entry name" value="AB_hydrolase_1"/>
</dbReference>
<sequence length="537" mass="57034">MSRKKVIAGVTAVASGAALVTVISVAGTANAATLAWQPCDNGLPMECASVSVPMDYSAPDGEQITIAISRVKATDPARRRGVLFTNPGGPGGEGRIFPLNYVDLPIAAVYDIVGIDVRGLGASTKLTCVEPNTDDLQQGTVGTSRPADADFATIAEVARRTEAGCVAGGGTFRKHVNTPNTARDLDRVREALGEEKISYLGVSYGTWLGAVYGEMFPERLDRSVLDSSLDPGKTWQDQNEDTLASTKGNFDAWARWTAARDSTFHLGDTVWEVRAAIDTIAAVAAQRPVAGFENQTAFDTGVGESTRYRLSWAPFAKNMGATLAEVNGKRPDPALAASNKRAADAARELSAADDGGVSAAVYQTVTCDWDWSTDLNSYYRDMRWWRTFLPYGNTVNTVQPNNCAFHERDGEELPRVGRAEYAPGLVLGAEGDTQTALDNSTAMARTLGNSLIRVHNDGTHGVYGPGDDPIKANACVNDKVNAYLVDGVLPAHRVSDCETANPPAAVPADGHGLPGSVPIPDLGELVEQILAAVLPRR</sequence>
<evidence type="ECO:0000259" key="5">
    <source>
        <dbReference type="Pfam" id="PF00561"/>
    </source>
</evidence>
<reference evidence="7 8" key="1">
    <citation type="submission" date="2020-06" db="EMBL/GenBank/DDBJ databases">
        <title>Actinokineospora xiongansis sp. nov., isolated from soil of Baiyangdian.</title>
        <authorList>
            <person name="Zhang X."/>
        </authorList>
    </citation>
    <scope>NUCLEOTIDE SEQUENCE [LARGE SCALE GENOMIC DNA]</scope>
    <source>
        <strain evidence="7 8">HBU206404</strain>
    </source>
</reference>
<evidence type="ECO:0000256" key="2">
    <source>
        <dbReference type="ARBA" id="ARBA00022729"/>
    </source>
</evidence>
<feature type="signal peptide" evidence="4">
    <location>
        <begin position="1"/>
        <end position="31"/>
    </location>
</feature>
<evidence type="ECO:0000313" key="7">
    <source>
        <dbReference type="EMBL" id="MBC6447447.1"/>
    </source>
</evidence>
<dbReference type="EMBL" id="JABVED010000004">
    <property type="protein sequence ID" value="MBC6447447.1"/>
    <property type="molecule type" value="Genomic_DNA"/>
</dbReference>
<proteinExistence type="inferred from homology"/>
<feature type="chain" id="PRO_5045950644" evidence="4">
    <location>
        <begin position="32"/>
        <end position="537"/>
    </location>
</feature>
<protein>
    <submittedName>
        <fullName evidence="7">Alpha/beta fold hydrolase</fullName>
    </submittedName>
</protein>
<dbReference type="GO" id="GO:0016787">
    <property type="term" value="F:hydrolase activity"/>
    <property type="evidence" value="ECO:0007669"/>
    <property type="project" value="UniProtKB-KW"/>
</dbReference>
<dbReference type="Gene3D" id="3.40.50.1820">
    <property type="entry name" value="alpha/beta hydrolase"/>
    <property type="match status" value="1"/>
</dbReference>
<dbReference type="Pfam" id="PF00561">
    <property type="entry name" value="Abhydrolase_1"/>
    <property type="match status" value="1"/>
</dbReference>
<dbReference type="PANTHER" id="PTHR43248:SF29">
    <property type="entry name" value="TRIPEPTIDYL AMINOPEPTIDASE"/>
    <property type="match status" value="1"/>
</dbReference>
<dbReference type="InterPro" id="IPR029058">
    <property type="entry name" value="AB_hydrolase_fold"/>
</dbReference>
<dbReference type="InterPro" id="IPR051601">
    <property type="entry name" value="Serine_prot/Carboxylest_S33"/>
</dbReference>
<dbReference type="SUPFAM" id="SSF53474">
    <property type="entry name" value="alpha/beta-Hydrolases"/>
    <property type="match status" value="1"/>
</dbReference>